<sequence>MLDRVTTMHKEDVKDLEERSARRMNTSDAFQSLLKARDRSEVTCFFDSTPRGNQTRRSS</sequence>
<dbReference type="Proteomes" id="UP000799755">
    <property type="component" value="Unassembled WGS sequence"/>
</dbReference>
<gene>
    <name evidence="1" type="ORF">BDR25DRAFT_120773</name>
</gene>
<evidence type="ECO:0000313" key="2">
    <source>
        <dbReference type="Proteomes" id="UP000799755"/>
    </source>
</evidence>
<comment type="caution">
    <text evidence="1">The sequence shown here is derived from an EMBL/GenBank/DDBJ whole genome shotgun (WGS) entry which is preliminary data.</text>
</comment>
<evidence type="ECO:0000313" key="1">
    <source>
        <dbReference type="EMBL" id="KAF2474303.1"/>
    </source>
</evidence>
<reference evidence="1" key="1">
    <citation type="journal article" date="2020" name="Stud. Mycol.">
        <title>101 Dothideomycetes genomes: a test case for predicting lifestyles and emergence of pathogens.</title>
        <authorList>
            <person name="Haridas S."/>
            <person name="Albert R."/>
            <person name="Binder M."/>
            <person name="Bloem J."/>
            <person name="Labutti K."/>
            <person name="Salamov A."/>
            <person name="Andreopoulos B."/>
            <person name="Baker S."/>
            <person name="Barry K."/>
            <person name="Bills G."/>
            <person name="Bluhm B."/>
            <person name="Cannon C."/>
            <person name="Castanera R."/>
            <person name="Culley D."/>
            <person name="Daum C."/>
            <person name="Ezra D."/>
            <person name="Gonzalez J."/>
            <person name="Henrissat B."/>
            <person name="Kuo A."/>
            <person name="Liang C."/>
            <person name="Lipzen A."/>
            <person name="Lutzoni F."/>
            <person name="Magnuson J."/>
            <person name="Mondo S."/>
            <person name="Nolan M."/>
            <person name="Ohm R."/>
            <person name="Pangilinan J."/>
            <person name="Park H.-J."/>
            <person name="Ramirez L."/>
            <person name="Alfaro M."/>
            <person name="Sun H."/>
            <person name="Tritt A."/>
            <person name="Yoshinaga Y."/>
            <person name="Zwiers L.-H."/>
            <person name="Turgeon B."/>
            <person name="Goodwin S."/>
            <person name="Spatafora J."/>
            <person name="Crous P."/>
            <person name="Grigoriev I."/>
        </authorList>
    </citation>
    <scope>NUCLEOTIDE SEQUENCE</scope>
    <source>
        <strain evidence="1">ATCC 200398</strain>
    </source>
</reference>
<dbReference type="EMBL" id="MU003498">
    <property type="protein sequence ID" value="KAF2474303.1"/>
    <property type="molecule type" value="Genomic_DNA"/>
</dbReference>
<name>A0ACB6R4T3_9PLEO</name>
<keyword evidence="2" id="KW-1185">Reference proteome</keyword>
<proteinExistence type="predicted"/>
<accession>A0ACB6R4T3</accession>
<protein>
    <submittedName>
        <fullName evidence="1">Uncharacterized protein</fullName>
    </submittedName>
</protein>
<organism evidence="1 2">
    <name type="scientific">Lindgomyces ingoldianus</name>
    <dbReference type="NCBI Taxonomy" id="673940"/>
    <lineage>
        <taxon>Eukaryota</taxon>
        <taxon>Fungi</taxon>
        <taxon>Dikarya</taxon>
        <taxon>Ascomycota</taxon>
        <taxon>Pezizomycotina</taxon>
        <taxon>Dothideomycetes</taxon>
        <taxon>Pleosporomycetidae</taxon>
        <taxon>Pleosporales</taxon>
        <taxon>Lindgomycetaceae</taxon>
        <taxon>Lindgomyces</taxon>
    </lineage>
</organism>